<proteinExistence type="predicted"/>
<dbReference type="Gene3D" id="1.10.340.70">
    <property type="match status" value="3"/>
</dbReference>
<keyword evidence="4" id="KW-1185">Reference proteome</keyword>
<dbReference type="InterPro" id="IPR052742">
    <property type="entry name" value="Mito_N-acetyltransferase"/>
</dbReference>
<dbReference type="Pfam" id="PF17921">
    <property type="entry name" value="Integrase_H2C2"/>
    <property type="match status" value="1"/>
</dbReference>
<dbReference type="InterPro" id="IPR041588">
    <property type="entry name" value="Integrase_H2C2"/>
</dbReference>
<accession>A0ABY7DH31</accession>
<gene>
    <name evidence="3" type="ORF">MAR_029263</name>
</gene>
<dbReference type="PANTHER" id="PTHR43138">
    <property type="entry name" value="ACETYLTRANSFERASE, GNAT FAMILY"/>
    <property type="match status" value="1"/>
</dbReference>
<organism evidence="3 4">
    <name type="scientific">Mya arenaria</name>
    <name type="common">Soft-shell clam</name>
    <dbReference type="NCBI Taxonomy" id="6604"/>
    <lineage>
        <taxon>Eukaryota</taxon>
        <taxon>Metazoa</taxon>
        <taxon>Spiralia</taxon>
        <taxon>Lophotrochozoa</taxon>
        <taxon>Mollusca</taxon>
        <taxon>Bivalvia</taxon>
        <taxon>Autobranchia</taxon>
        <taxon>Heteroconchia</taxon>
        <taxon>Euheterodonta</taxon>
        <taxon>Imparidentia</taxon>
        <taxon>Neoheterodontei</taxon>
        <taxon>Myida</taxon>
        <taxon>Myoidea</taxon>
        <taxon>Myidae</taxon>
        <taxon>Mya</taxon>
    </lineage>
</organism>
<sequence>MSSKLKARAGRKGPVDLNWVLKYLKDGLYPPGLNFSEKRMVRKRAERFCFLKEKLYYVGTPSDQNLGKQTRLVLLTEEERWNAVANAHVDPEGTHRGLERTVEAISAQYHWNAIYSFIKDYIRQCPVCIERHPNMLAPSGRTSQETITGEVDSNGMVEEIVVQYVEEVDLSLFGPFDHSGSQKFVLVGSGSQTAWLEAFVLEEVTTEVLIQHIQDMIVKYGEIKQVSASEGNKTLLPVLLSALWALKEESGLDINLMKIDHTESKLLNEAKSFIEAFIRKNPDLWPDKIDFCLLPLRLAQQHPSASSLANKKTERESDEGKAAEALMSVRRAAMSSAAELTPPTKVSTVTTPTYTGSGIITRGRRGITKPKTLDHDSYETPAKRRMGGPPSTDNSARKQARVEVVTLDSTTISQDTPSNQASTYEEESSDTDTSAMNVQIESTGKTVDLDTYYEAIKLYIDSNSYPKGSSRNFKRLIRDQAKNYSSHNDNLYHKIGGRGQQKKIIMKKEDRHQLLRDAHLKMGKATMASQLESVHWKGKMLDCEAFVLACPHCDKHPASIVRDASLRNLLDATYYHTQKQLQLDREDNYTEISNHLIYEVFSDESVALRLEPIKRQLKNFRIQDGELWHCLGNKLQHVLQTSAERMSAIAEAHVRKGTHSDFNATYHHLSHMFWFGMKLDVKVYTSLCCVNENRQLLERYFNFREYHMNNPPEDNVEPQAQEALSSSEQHGSLESTLPAQHSPGDEPSMEETTVEEVSAQELVDIVADGTQGEMSLLTCN</sequence>
<evidence type="ECO:0000313" key="3">
    <source>
        <dbReference type="EMBL" id="WAQ96573.1"/>
    </source>
</evidence>
<dbReference type="EMBL" id="CP111013">
    <property type="protein sequence ID" value="WAQ96573.1"/>
    <property type="molecule type" value="Genomic_DNA"/>
</dbReference>
<feature type="compositionally biased region" description="Polar residues" evidence="1">
    <location>
        <begin position="407"/>
        <end position="423"/>
    </location>
</feature>
<evidence type="ECO:0000256" key="1">
    <source>
        <dbReference type="SAM" id="MobiDB-lite"/>
    </source>
</evidence>
<feature type="domain" description="Integrase zinc-binding" evidence="2">
    <location>
        <begin position="77"/>
        <end position="133"/>
    </location>
</feature>
<reference evidence="3" key="1">
    <citation type="submission" date="2022-11" db="EMBL/GenBank/DDBJ databases">
        <title>Centuries of genome instability and evolution in soft-shell clam transmissible cancer (bioRxiv).</title>
        <authorList>
            <person name="Hart S.F.M."/>
            <person name="Yonemitsu M.A."/>
            <person name="Giersch R.M."/>
            <person name="Beal B.F."/>
            <person name="Arriagada G."/>
            <person name="Davis B.W."/>
            <person name="Ostrander E.A."/>
            <person name="Goff S.P."/>
            <person name="Metzger M.J."/>
        </authorList>
    </citation>
    <scope>NUCLEOTIDE SEQUENCE</scope>
    <source>
        <strain evidence="3">MELC-2E11</strain>
        <tissue evidence="3">Siphon/mantle</tissue>
    </source>
</reference>
<name>A0ABY7DH31_MYAAR</name>
<feature type="compositionally biased region" description="Basic and acidic residues" evidence="1">
    <location>
        <begin position="371"/>
        <end position="382"/>
    </location>
</feature>
<evidence type="ECO:0000313" key="4">
    <source>
        <dbReference type="Proteomes" id="UP001164746"/>
    </source>
</evidence>
<feature type="compositionally biased region" description="Polar residues" evidence="1">
    <location>
        <begin position="722"/>
        <end position="739"/>
    </location>
</feature>
<feature type="region of interest" description="Disordered" evidence="1">
    <location>
        <begin position="710"/>
        <end position="760"/>
    </location>
</feature>
<feature type="region of interest" description="Disordered" evidence="1">
    <location>
        <begin position="335"/>
        <end position="434"/>
    </location>
</feature>
<feature type="compositionally biased region" description="Low complexity" evidence="1">
    <location>
        <begin position="335"/>
        <end position="361"/>
    </location>
</feature>
<dbReference type="PANTHER" id="PTHR43138:SF1">
    <property type="entry name" value="N-ACETYLTRANSFERASE ACA1"/>
    <property type="match status" value="1"/>
</dbReference>
<dbReference type="Proteomes" id="UP001164746">
    <property type="component" value="Chromosome 2"/>
</dbReference>
<evidence type="ECO:0000259" key="2">
    <source>
        <dbReference type="Pfam" id="PF17921"/>
    </source>
</evidence>
<protein>
    <submittedName>
        <fullName evidence="3">GIN1-like protein</fullName>
    </submittedName>
</protein>